<reference evidence="1 2" key="1">
    <citation type="journal article" date="2018" name="Sci. Rep.">
        <title>Genomic signatures of local adaptation to the degree of environmental predictability in rotifers.</title>
        <authorList>
            <person name="Franch-Gras L."/>
            <person name="Hahn C."/>
            <person name="Garcia-Roger E.M."/>
            <person name="Carmona M.J."/>
            <person name="Serra M."/>
            <person name="Gomez A."/>
        </authorList>
    </citation>
    <scope>NUCLEOTIDE SEQUENCE [LARGE SCALE GENOMIC DNA]</scope>
    <source>
        <strain evidence="1">HYR1</strain>
    </source>
</reference>
<protein>
    <submittedName>
        <fullName evidence="1">Uncharacterized protein</fullName>
    </submittedName>
</protein>
<gene>
    <name evidence="1" type="ORF">BpHYR1_031295</name>
</gene>
<name>A0A3M7P579_BRAPC</name>
<keyword evidence="2" id="KW-1185">Reference proteome</keyword>
<proteinExistence type="predicted"/>
<dbReference type="EMBL" id="REGN01013511">
    <property type="protein sequence ID" value="RMZ93844.1"/>
    <property type="molecule type" value="Genomic_DNA"/>
</dbReference>
<accession>A0A3M7P579</accession>
<dbReference type="Proteomes" id="UP000276133">
    <property type="component" value="Unassembled WGS sequence"/>
</dbReference>
<dbReference type="AlphaFoldDB" id="A0A3M7P579"/>
<evidence type="ECO:0000313" key="1">
    <source>
        <dbReference type="EMBL" id="RMZ93844.1"/>
    </source>
</evidence>
<evidence type="ECO:0000313" key="2">
    <source>
        <dbReference type="Proteomes" id="UP000276133"/>
    </source>
</evidence>
<comment type="caution">
    <text evidence="1">The sequence shown here is derived from an EMBL/GenBank/DDBJ whole genome shotgun (WGS) entry which is preliminary data.</text>
</comment>
<organism evidence="1 2">
    <name type="scientific">Brachionus plicatilis</name>
    <name type="common">Marine rotifer</name>
    <name type="synonym">Brachionus muelleri</name>
    <dbReference type="NCBI Taxonomy" id="10195"/>
    <lineage>
        <taxon>Eukaryota</taxon>
        <taxon>Metazoa</taxon>
        <taxon>Spiralia</taxon>
        <taxon>Gnathifera</taxon>
        <taxon>Rotifera</taxon>
        <taxon>Eurotatoria</taxon>
        <taxon>Monogononta</taxon>
        <taxon>Pseudotrocha</taxon>
        <taxon>Ploima</taxon>
        <taxon>Brachionidae</taxon>
        <taxon>Brachionus</taxon>
    </lineage>
</organism>
<sequence>MAPDKCCYLIFSGNPSNNMNLQLNFYGLNISHSDSPIFLDYVGAFIESSSNVTGYPNGASKHSLSSCLGYLIELFCNRFLTINFVKWFNIYPGLIKN</sequence>